<dbReference type="InterPro" id="IPR025857">
    <property type="entry name" value="MacB_PCD"/>
</dbReference>
<keyword evidence="6 7" id="KW-0472">Membrane</keyword>
<dbReference type="AlphaFoldDB" id="A0A2S6ISB8"/>
<gene>
    <name evidence="10" type="ORF">LY01_00965</name>
</gene>
<dbReference type="GO" id="GO:0044874">
    <property type="term" value="P:lipoprotein localization to outer membrane"/>
    <property type="evidence" value="ECO:0007669"/>
    <property type="project" value="TreeGrafter"/>
</dbReference>
<evidence type="ECO:0000259" key="8">
    <source>
        <dbReference type="Pfam" id="PF02687"/>
    </source>
</evidence>
<protein>
    <submittedName>
        <fullName evidence="10">Lipoprotein-releasing system permease protein</fullName>
    </submittedName>
</protein>
<evidence type="ECO:0000256" key="4">
    <source>
        <dbReference type="ARBA" id="ARBA00022692"/>
    </source>
</evidence>
<comment type="caution">
    <text evidence="10">The sequence shown here is derived from an EMBL/GenBank/DDBJ whole genome shotgun (WGS) entry which is preliminary data.</text>
</comment>
<accession>A0A2S6ISB8</accession>
<dbReference type="PANTHER" id="PTHR30489:SF0">
    <property type="entry name" value="LIPOPROTEIN-RELEASING SYSTEM TRANSMEMBRANE PROTEIN LOLE"/>
    <property type="match status" value="1"/>
</dbReference>
<dbReference type="Pfam" id="PF12704">
    <property type="entry name" value="MacB_PCD"/>
    <property type="match status" value="1"/>
</dbReference>
<feature type="transmembrane region" description="Helical" evidence="7">
    <location>
        <begin position="287"/>
        <end position="311"/>
    </location>
</feature>
<evidence type="ECO:0000256" key="1">
    <source>
        <dbReference type="ARBA" id="ARBA00004651"/>
    </source>
</evidence>
<name>A0A2S6ISB8_9FLAO</name>
<comment type="subcellular location">
    <subcellularLocation>
        <location evidence="1">Cell membrane</location>
        <topology evidence="1">Multi-pass membrane protein</topology>
    </subcellularLocation>
</comment>
<dbReference type="Proteomes" id="UP000239002">
    <property type="component" value="Unassembled WGS sequence"/>
</dbReference>
<keyword evidence="10" id="KW-0449">Lipoprotein</keyword>
<keyword evidence="4 7" id="KW-0812">Transmembrane</keyword>
<evidence type="ECO:0000313" key="10">
    <source>
        <dbReference type="EMBL" id="PPK97137.1"/>
    </source>
</evidence>
<evidence type="ECO:0000256" key="3">
    <source>
        <dbReference type="ARBA" id="ARBA00022475"/>
    </source>
</evidence>
<evidence type="ECO:0000259" key="9">
    <source>
        <dbReference type="Pfam" id="PF12704"/>
    </source>
</evidence>
<dbReference type="Pfam" id="PF02687">
    <property type="entry name" value="FtsX"/>
    <property type="match status" value="1"/>
</dbReference>
<dbReference type="EMBL" id="PTJE01000001">
    <property type="protein sequence ID" value="PPK97137.1"/>
    <property type="molecule type" value="Genomic_DNA"/>
</dbReference>
<feature type="transmembrane region" description="Helical" evidence="7">
    <location>
        <begin position="38"/>
        <end position="60"/>
    </location>
</feature>
<evidence type="ECO:0000256" key="2">
    <source>
        <dbReference type="ARBA" id="ARBA00005236"/>
    </source>
</evidence>
<dbReference type="GO" id="GO:0098797">
    <property type="term" value="C:plasma membrane protein complex"/>
    <property type="evidence" value="ECO:0007669"/>
    <property type="project" value="TreeGrafter"/>
</dbReference>
<evidence type="ECO:0000313" key="11">
    <source>
        <dbReference type="Proteomes" id="UP000239002"/>
    </source>
</evidence>
<sequence>MVYLNIEGEKVNLEYFIAKRVQSSTSYKNSVSAPIIKIAIAAIAIGIIVMLIAIATGVGLQKKIKEKVSAFNGHVSISLYDRNNSVTTVKPISKEQDFYPDFANVPAVTHIQAIATKGGMIRTATDFEGIILKGVGTDYNWQYLQDFLIEGELPELNKEDTSFDVLISDDIAARLQLNVGDQASTYFMKANGQEPIARFFTVSGIYDSGLEEYDSKFIVGDIKHIQRINKWDESQVGKFEVFINDFDQLDEIGRNIQLNTPSELNAKTIEQELPAIFQWLALLDGNIFGIIGIILIVGIINMITALLVLILDRTNMIGVLKSLGASNWTVRKIFLYNAMNLVFKGLVIGNVIGLGLIGIQYFFSPLTLDPQSYHVTEMPVYISWWHVIALNLGTFVVCLLALIIPTFIVSKISPVKAMRFE</sequence>
<dbReference type="InterPro" id="IPR051447">
    <property type="entry name" value="Lipoprotein-release_system"/>
</dbReference>
<comment type="similarity">
    <text evidence="2">Belongs to the ABC-4 integral membrane protein family. LolC/E subfamily.</text>
</comment>
<feature type="domain" description="ABC3 transporter permease C-terminal" evidence="8">
    <location>
        <begin position="290"/>
        <end position="414"/>
    </location>
</feature>
<reference evidence="10 11" key="1">
    <citation type="submission" date="2018-02" db="EMBL/GenBank/DDBJ databases">
        <title>Genomic Encyclopedia of Archaeal and Bacterial Type Strains, Phase II (KMG-II): from individual species to whole genera.</title>
        <authorList>
            <person name="Goeker M."/>
        </authorList>
    </citation>
    <scope>NUCLEOTIDE SEQUENCE [LARGE SCALE GENOMIC DNA]</scope>
    <source>
        <strain evidence="10 11">DSM 16809</strain>
    </source>
</reference>
<evidence type="ECO:0000256" key="6">
    <source>
        <dbReference type="ARBA" id="ARBA00023136"/>
    </source>
</evidence>
<evidence type="ECO:0000256" key="7">
    <source>
        <dbReference type="SAM" id="Phobius"/>
    </source>
</evidence>
<evidence type="ECO:0000256" key="5">
    <source>
        <dbReference type="ARBA" id="ARBA00022989"/>
    </source>
</evidence>
<dbReference type="PANTHER" id="PTHR30489">
    <property type="entry name" value="LIPOPROTEIN-RELEASING SYSTEM TRANSMEMBRANE PROTEIN LOLE"/>
    <property type="match status" value="1"/>
</dbReference>
<proteinExistence type="inferred from homology"/>
<feature type="transmembrane region" description="Helical" evidence="7">
    <location>
        <begin position="383"/>
        <end position="409"/>
    </location>
</feature>
<feature type="domain" description="MacB-like periplasmic core" evidence="9">
    <location>
        <begin position="38"/>
        <end position="225"/>
    </location>
</feature>
<keyword evidence="3" id="KW-1003">Cell membrane</keyword>
<dbReference type="InterPro" id="IPR003838">
    <property type="entry name" value="ABC3_permease_C"/>
</dbReference>
<keyword evidence="11" id="KW-1185">Reference proteome</keyword>
<feature type="transmembrane region" description="Helical" evidence="7">
    <location>
        <begin position="341"/>
        <end position="363"/>
    </location>
</feature>
<keyword evidence="5 7" id="KW-1133">Transmembrane helix</keyword>
<dbReference type="RefSeq" id="WP_211289274.1">
    <property type="nucleotide sequence ID" value="NZ_MQVW01000027.1"/>
</dbReference>
<organism evidence="10 11">
    <name type="scientific">Nonlabens xylanidelens</name>
    <dbReference type="NCBI Taxonomy" id="191564"/>
    <lineage>
        <taxon>Bacteria</taxon>
        <taxon>Pseudomonadati</taxon>
        <taxon>Bacteroidota</taxon>
        <taxon>Flavobacteriia</taxon>
        <taxon>Flavobacteriales</taxon>
        <taxon>Flavobacteriaceae</taxon>
        <taxon>Nonlabens</taxon>
    </lineage>
</organism>